<gene>
    <name evidence="2" type="ORF">OCC_08949</name>
</gene>
<keyword evidence="1" id="KW-0812">Transmembrane</keyword>
<evidence type="ECO:0000256" key="1">
    <source>
        <dbReference type="SAM" id="Phobius"/>
    </source>
</evidence>
<dbReference type="HOGENOM" id="CLU_1840689_0_0_2"/>
<dbReference type="AlphaFoldDB" id="H3ZKB4"/>
<feature type="transmembrane region" description="Helical" evidence="1">
    <location>
        <begin position="49"/>
        <end position="70"/>
    </location>
</feature>
<protein>
    <submittedName>
        <fullName evidence="2">Uncharacterized protein</fullName>
    </submittedName>
</protein>
<dbReference type="PaxDb" id="523849-OCC_08949"/>
<dbReference type="STRING" id="523849.OCC_08949"/>
<sequence>MIIMPYLDTTPSKIIKSKDFLLIVLGFTVLCIFRVFHPHPHIKDTSSKAFYEALIGYTVINAFLIFLYELLVNAFSKGDEFNKALPYEKWLVRLLAIVFLDFWLALPKDDSWLILIPWLSGIVSAYYHAKLRLRKVYLA</sequence>
<dbReference type="EMBL" id="CP006670">
    <property type="protein sequence ID" value="EHR79667.2"/>
    <property type="molecule type" value="Genomic_DNA"/>
</dbReference>
<keyword evidence="1" id="KW-1133">Transmembrane helix</keyword>
<evidence type="ECO:0000313" key="3">
    <source>
        <dbReference type="Proteomes" id="UP000015502"/>
    </source>
</evidence>
<name>H3ZKB4_THELN</name>
<accession>H3ZKB4</accession>
<keyword evidence="1" id="KW-0472">Membrane</keyword>
<dbReference type="KEGG" id="tlt:OCC_08949"/>
<reference evidence="2 3" key="1">
    <citation type="journal article" date="2012" name="J. Bacteriol.">
        <title>Genome sequence of the model hyperthermophilic archaeon Thermococcus litoralis NS-C.</title>
        <authorList>
            <person name="Gardner A.F."/>
            <person name="Kumar S."/>
            <person name="Perler F.B."/>
        </authorList>
    </citation>
    <scope>NUCLEOTIDE SEQUENCE [LARGE SCALE GENOMIC DNA]</scope>
    <source>
        <strain evidence="3">ATCC 51850 / DSM 5473 / JCM 8560 / NS-C</strain>
    </source>
</reference>
<dbReference type="Proteomes" id="UP000015502">
    <property type="component" value="Chromosome"/>
</dbReference>
<feature type="transmembrane region" description="Helical" evidence="1">
    <location>
        <begin position="112"/>
        <end position="129"/>
    </location>
</feature>
<feature type="transmembrane region" description="Helical" evidence="1">
    <location>
        <begin position="90"/>
        <end position="106"/>
    </location>
</feature>
<proteinExistence type="predicted"/>
<organism evidence="2 3">
    <name type="scientific">Thermococcus litoralis (strain ATCC 51850 / DSM 5473 / JCM 8560 / NS-C)</name>
    <dbReference type="NCBI Taxonomy" id="523849"/>
    <lineage>
        <taxon>Archaea</taxon>
        <taxon>Methanobacteriati</taxon>
        <taxon>Methanobacteriota</taxon>
        <taxon>Thermococci</taxon>
        <taxon>Thermococcales</taxon>
        <taxon>Thermococcaceae</taxon>
        <taxon>Thermococcus</taxon>
    </lineage>
</organism>
<keyword evidence="3" id="KW-1185">Reference proteome</keyword>
<evidence type="ECO:0000313" key="2">
    <source>
        <dbReference type="EMBL" id="EHR79667.2"/>
    </source>
</evidence>
<feature type="transmembrane region" description="Helical" evidence="1">
    <location>
        <begin position="20"/>
        <end position="37"/>
    </location>
</feature>